<dbReference type="EMBL" id="JAHYIQ010000021">
    <property type="protein sequence ID" value="KAK1123104.1"/>
    <property type="molecule type" value="Genomic_DNA"/>
</dbReference>
<name>A0AA40KJV3_9HYME</name>
<keyword evidence="1" id="KW-1133">Transmembrane helix</keyword>
<protein>
    <recommendedName>
        <fullName evidence="5">Transmembrane protein</fullName>
    </recommendedName>
</protein>
<feature type="transmembrane region" description="Helical" evidence="1">
    <location>
        <begin position="107"/>
        <end position="132"/>
    </location>
</feature>
<proteinExistence type="predicted"/>
<feature type="chain" id="PRO_5041419463" description="Transmembrane protein" evidence="2">
    <location>
        <begin position="22"/>
        <end position="224"/>
    </location>
</feature>
<evidence type="ECO:0000313" key="3">
    <source>
        <dbReference type="EMBL" id="KAK1123104.1"/>
    </source>
</evidence>
<evidence type="ECO:0008006" key="5">
    <source>
        <dbReference type="Google" id="ProtNLM"/>
    </source>
</evidence>
<feature type="signal peptide" evidence="2">
    <location>
        <begin position="1"/>
        <end position="21"/>
    </location>
</feature>
<reference evidence="3" key="1">
    <citation type="submission" date="2021-10" db="EMBL/GenBank/DDBJ databases">
        <title>Melipona bicolor Genome sequencing and assembly.</title>
        <authorList>
            <person name="Araujo N.S."/>
            <person name="Arias M.C."/>
        </authorList>
    </citation>
    <scope>NUCLEOTIDE SEQUENCE</scope>
    <source>
        <strain evidence="3">USP_2M_L1-L4_2017</strain>
        <tissue evidence="3">Whole body</tissue>
    </source>
</reference>
<evidence type="ECO:0000313" key="4">
    <source>
        <dbReference type="Proteomes" id="UP001177670"/>
    </source>
</evidence>
<dbReference type="Proteomes" id="UP001177670">
    <property type="component" value="Unassembled WGS sequence"/>
</dbReference>
<keyword evidence="4" id="KW-1185">Reference proteome</keyword>
<organism evidence="3 4">
    <name type="scientific">Melipona bicolor</name>
    <dbReference type="NCBI Taxonomy" id="60889"/>
    <lineage>
        <taxon>Eukaryota</taxon>
        <taxon>Metazoa</taxon>
        <taxon>Ecdysozoa</taxon>
        <taxon>Arthropoda</taxon>
        <taxon>Hexapoda</taxon>
        <taxon>Insecta</taxon>
        <taxon>Pterygota</taxon>
        <taxon>Neoptera</taxon>
        <taxon>Endopterygota</taxon>
        <taxon>Hymenoptera</taxon>
        <taxon>Apocrita</taxon>
        <taxon>Aculeata</taxon>
        <taxon>Apoidea</taxon>
        <taxon>Anthophila</taxon>
        <taxon>Apidae</taxon>
        <taxon>Melipona</taxon>
    </lineage>
</organism>
<dbReference type="AlphaFoldDB" id="A0AA40KJV3"/>
<keyword evidence="1" id="KW-0472">Membrane</keyword>
<keyword evidence="1" id="KW-0812">Transmembrane</keyword>
<sequence>MNVNAISTFLLAFLYSKVALANRTSFYTQEVYCLSELPMSKLIEIKSSLADEGDVAKEDVQTEEMSSRTFSSLSPVAQPLKRTSRKPIRRYEDYHEEKGKDTKISKIFQLSVTALSFLAFGGYLLTLIITAIRQNAGNTGNGNVIVFSVSGFLDLRDRVAKLRNKAVLNSSSDTEIVRISESAGFAKLRSSKKRRRSVRGRGREVVPWNDPAVQILRNVQLMDE</sequence>
<accession>A0AA40KJV3</accession>
<evidence type="ECO:0000256" key="1">
    <source>
        <dbReference type="SAM" id="Phobius"/>
    </source>
</evidence>
<keyword evidence="2" id="KW-0732">Signal</keyword>
<gene>
    <name evidence="3" type="ORF">K0M31_008737</name>
</gene>
<comment type="caution">
    <text evidence="3">The sequence shown here is derived from an EMBL/GenBank/DDBJ whole genome shotgun (WGS) entry which is preliminary data.</text>
</comment>
<evidence type="ECO:0000256" key="2">
    <source>
        <dbReference type="SAM" id="SignalP"/>
    </source>
</evidence>